<name>A0ABN0REY2_9LIST</name>
<sequence>MGGGAFIAYLAAYEKNQSYPQVNKIVFLGVPFYPEEYINGEDTVELKNANIVHMKFAKKMAEVLPKDIEIMIIGGDLNDGSKSDGAVSLKSVLYGEKLFTKQPLKVHIIKGSEATHTNLHELPQIDRYVADFLWKNSK</sequence>
<evidence type="ECO:0000313" key="1">
    <source>
        <dbReference type="EMBL" id="EUJ31512.1"/>
    </source>
</evidence>
<dbReference type="Pfam" id="PF06028">
    <property type="entry name" value="DUF915"/>
    <property type="match status" value="1"/>
</dbReference>
<protein>
    <recommendedName>
        <fullName evidence="3">Alpha/beta hydrolase</fullName>
    </recommendedName>
</protein>
<evidence type="ECO:0000313" key="2">
    <source>
        <dbReference type="Proteomes" id="UP000019249"/>
    </source>
</evidence>
<reference evidence="1 2" key="1">
    <citation type="journal article" date="2014" name="Int. J. Syst. Evol. Microbiol.">
        <title>Listeria floridensis sp. nov., Listeria aquatica sp. nov., Listeria cornellensis sp. nov., Listeria riparia sp. nov. and Listeria grandensis sp. nov., from agricultural and natural environments.</title>
        <authorList>
            <person name="den Bakker H.C."/>
            <person name="Warchocki S."/>
            <person name="Wright E.M."/>
            <person name="Allred A.F."/>
            <person name="Ahlstrom C."/>
            <person name="Manuel C.S."/>
            <person name="Stasiewicz M.J."/>
            <person name="Burrell A."/>
            <person name="Roof S."/>
            <person name="Strawn L."/>
            <person name="Fortes E.D."/>
            <person name="Nightingale K.K."/>
            <person name="Kephart D."/>
            <person name="Wiedmann M."/>
        </authorList>
    </citation>
    <scope>NUCLEOTIDE SEQUENCE [LARGE SCALE GENOMIC DNA]</scope>
    <source>
        <strain evidence="1 2">FSL S10-1187</strain>
    </source>
</reference>
<dbReference type="Proteomes" id="UP000019249">
    <property type="component" value="Unassembled WGS sequence"/>
</dbReference>
<keyword evidence="2" id="KW-1185">Reference proteome</keyword>
<dbReference type="EMBL" id="AODF01000017">
    <property type="protein sequence ID" value="EUJ31512.1"/>
    <property type="molecule type" value="Genomic_DNA"/>
</dbReference>
<accession>A0ABN0REY2</accession>
<proteinExistence type="predicted"/>
<dbReference type="InterPro" id="IPR010315">
    <property type="entry name" value="DUF915_hydro-like"/>
</dbReference>
<organism evidence="1 2">
    <name type="scientific">Listeria floridensis FSL S10-1187</name>
    <dbReference type="NCBI Taxonomy" id="1265817"/>
    <lineage>
        <taxon>Bacteria</taxon>
        <taxon>Bacillati</taxon>
        <taxon>Bacillota</taxon>
        <taxon>Bacilli</taxon>
        <taxon>Bacillales</taxon>
        <taxon>Listeriaceae</taxon>
        <taxon>Listeria</taxon>
    </lineage>
</organism>
<evidence type="ECO:0008006" key="3">
    <source>
        <dbReference type="Google" id="ProtNLM"/>
    </source>
</evidence>
<gene>
    <name evidence="1" type="ORF">MFLO_08782</name>
</gene>
<dbReference type="InterPro" id="IPR029058">
    <property type="entry name" value="AB_hydrolase_fold"/>
</dbReference>
<comment type="caution">
    <text evidence="1">The sequence shown here is derived from an EMBL/GenBank/DDBJ whole genome shotgun (WGS) entry which is preliminary data.</text>
</comment>
<dbReference type="Gene3D" id="3.40.50.1820">
    <property type="entry name" value="alpha/beta hydrolase"/>
    <property type="match status" value="1"/>
</dbReference>